<proteinExistence type="predicted"/>
<dbReference type="SMART" id="SM00184">
    <property type="entry name" value="RING"/>
    <property type="match status" value="1"/>
</dbReference>
<dbReference type="EMBL" id="KK198756">
    <property type="protein sequence ID" value="KCW78093.1"/>
    <property type="molecule type" value="Genomic_DNA"/>
</dbReference>
<dbReference type="eggNOG" id="KOG0800">
    <property type="taxonomic scope" value="Eukaryota"/>
</dbReference>
<dbReference type="OMA" id="MAHDQRT"/>
<gene>
    <name evidence="6" type="ORF">EUGRSUZ_D02311</name>
</gene>
<evidence type="ECO:0000256" key="3">
    <source>
        <dbReference type="ARBA" id="ARBA00022833"/>
    </source>
</evidence>
<dbReference type="Pfam" id="PF13639">
    <property type="entry name" value="zf-RING_2"/>
    <property type="match status" value="1"/>
</dbReference>
<dbReference type="AlphaFoldDB" id="A0A059CI14"/>
<reference evidence="6" key="1">
    <citation type="submission" date="2013-07" db="EMBL/GenBank/DDBJ databases">
        <title>The genome of Eucalyptus grandis.</title>
        <authorList>
            <person name="Schmutz J."/>
            <person name="Hayes R."/>
            <person name="Myburg A."/>
            <person name="Tuskan G."/>
            <person name="Grattapaglia D."/>
            <person name="Rokhsar D.S."/>
        </authorList>
    </citation>
    <scope>NUCLEOTIDE SEQUENCE</scope>
    <source>
        <tissue evidence="6">Leaf extractions</tissue>
    </source>
</reference>
<dbReference type="GO" id="GO:0008270">
    <property type="term" value="F:zinc ion binding"/>
    <property type="evidence" value="ECO:0007669"/>
    <property type="project" value="UniProtKB-KW"/>
</dbReference>
<feature type="domain" description="RING-type" evidence="5">
    <location>
        <begin position="84"/>
        <end position="127"/>
    </location>
</feature>
<keyword evidence="2 4" id="KW-0863">Zinc-finger</keyword>
<evidence type="ECO:0000256" key="2">
    <source>
        <dbReference type="ARBA" id="ARBA00022771"/>
    </source>
</evidence>
<dbReference type="FunCoup" id="A0A059CI14">
    <property type="interactions" value="63"/>
</dbReference>
<name>A0A059CI14_EUCGR</name>
<keyword evidence="3" id="KW-0862">Zinc</keyword>
<dbReference type="InterPro" id="IPR001841">
    <property type="entry name" value="Znf_RING"/>
</dbReference>
<dbReference type="PANTHER" id="PTHR45969">
    <property type="entry name" value="RING ZINC FINGER PROTEIN-RELATED"/>
    <property type="match status" value="1"/>
</dbReference>
<dbReference type="Gramene" id="KCW78093">
    <property type="protein sequence ID" value="KCW78093"/>
    <property type="gene ID" value="EUGRSUZ_D02311"/>
</dbReference>
<accession>A0A059CI14</accession>
<dbReference type="Gene3D" id="3.30.40.10">
    <property type="entry name" value="Zinc/RING finger domain, C3HC4 (zinc finger)"/>
    <property type="match status" value="1"/>
</dbReference>
<keyword evidence="1" id="KW-0479">Metal-binding</keyword>
<dbReference type="PROSITE" id="PS50089">
    <property type="entry name" value="ZF_RING_2"/>
    <property type="match status" value="1"/>
</dbReference>
<dbReference type="CDD" id="cd23121">
    <property type="entry name" value="RING-H2_RHA1-like"/>
    <property type="match status" value="1"/>
</dbReference>
<dbReference type="InterPro" id="IPR013083">
    <property type="entry name" value="Znf_RING/FYVE/PHD"/>
</dbReference>
<dbReference type="SUPFAM" id="SSF57850">
    <property type="entry name" value="RING/U-box"/>
    <property type="match status" value="1"/>
</dbReference>
<evidence type="ECO:0000313" key="6">
    <source>
        <dbReference type="EMBL" id="KCW78093.1"/>
    </source>
</evidence>
<dbReference type="GO" id="GO:0061630">
    <property type="term" value="F:ubiquitin protein ligase activity"/>
    <property type="evidence" value="ECO:0000318"/>
    <property type="project" value="GO_Central"/>
</dbReference>
<evidence type="ECO:0000256" key="1">
    <source>
        <dbReference type="ARBA" id="ARBA00022723"/>
    </source>
</evidence>
<evidence type="ECO:0000256" key="4">
    <source>
        <dbReference type="PROSITE-ProRule" id="PRU00175"/>
    </source>
</evidence>
<dbReference type="InParanoid" id="A0A059CI14"/>
<dbReference type="OrthoDB" id="8062037at2759"/>
<protein>
    <recommendedName>
        <fullName evidence="5">RING-type domain-containing protein</fullName>
    </recommendedName>
</protein>
<organism evidence="6">
    <name type="scientific">Eucalyptus grandis</name>
    <name type="common">Flooded gum</name>
    <dbReference type="NCBI Taxonomy" id="71139"/>
    <lineage>
        <taxon>Eukaryota</taxon>
        <taxon>Viridiplantae</taxon>
        <taxon>Streptophyta</taxon>
        <taxon>Embryophyta</taxon>
        <taxon>Tracheophyta</taxon>
        <taxon>Spermatophyta</taxon>
        <taxon>Magnoliopsida</taxon>
        <taxon>eudicotyledons</taxon>
        <taxon>Gunneridae</taxon>
        <taxon>Pentapetalae</taxon>
        <taxon>rosids</taxon>
        <taxon>malvids</taxon>
        <taxon>Myrtales</taxon>
        <taxon>Myrtaceae</taxon>
        <taxon>Myrtoideae</taxon>
        <taxon>Eucalypteae</taxon>
        <taxon>Eucalyptus</taxon>
    </lineage>
</organism>
<dbReference type="GO" id="GO:0016567">
    <property type="term" value="P:protein ubiquitination"/>
    <property type="evidence" value="ECO:0000318"/>
    <property type="project" value="GO_Central"/>
</dbReference>
<dbReference type="KEGG" id="egr:104442121"/>
<sequence length="165" mass="18857">MGFPVAYTEISLPKLLFQTIPFLRLIRILVSSLLRLLGFPDFLEIDPPLPESRTPVRPPVSAVLIQEFLPLVKYRESSDPPESCTVCLYEFEAGEEVRELKNCKHVFHRGCLDRWMDCDQRTCPLCRTQFLPKGMQEEYDGWLWDAAAANPGSGVLELYGDYSSI</sequence>
<dbReference type="PANTHER" id="PTHR45969:SF10">
    <property type="entry name" value="BRASSINOSTEROID-RESPONSIVE RING PROTEIN 1"/>
    <property type="match status" value="1"/>
</dbReference>
<evidence type="ECO:0000259" key="5">
    <source>
        <dbReference type="PROSITE" id="PS50089"/>
    </source>
</evidence>